<protein>
    <submittedName>
        <fullName evidence="2">Uncharacterized protein</fullName>
    </submittedName>
</protein>
<accession>A0ABD0P9F8</accession>
<keyword evidence="3" id="KW-1185">Reference proteome</keyword>
<dbReference type="Proteomes" id="UP001529510">
    <property type="component" value="Unassembled WGS sequence"/>
</dbReference>
<organism evidence="2 3">
    <name type="scientific">Cirrhinus mrigala</name>
    <name type="common">Mrigala</name>
    <dbReference type="NCBI Taxonomy" id="683832"/>
    <lineage>
        <taxon>Eukaryota</taxon>
        <taxon>Metazoa</taxon>
        <taxon>Chordata</taxon>
        <taxon>Craniata</taxon>
        <taxon>Vertebrata</taxon>
        <taxon>Euteleostomi</taxon>
        <taxon>Actinopterygii</taxon>
        <taxon>Neopterygii</taxon>
        <taxon>Teleostei</taxon>
        <taxon>Ostariophysi</taxon>
        <taxon>Cypriniformes</taxon>
        <taxon>Cyprinidae</taxon>
        <taxon>Labeoninae</taxon>
        <taxon>Labeonini</taxon>
        <taxon>Cirrhinus</taxon>
    </lineage>
</organism>
<comment type="caution">
    <text evidence="2">The sequence shown here is derived from an EMBL/GenBank/DDBJ whole genome shotgun (WGS) entry which is preliminary data.</text>
</comment>
<dbReference type="AlphaFoldDB" id="A0ABD0P9F8"/>
<sequence length="54" mass="5848">EMVSMKQTRSSASLLRAETEKNLPAASKLKPANAKAPGTKAMGFHSQWTICLET</sequence>
<feature type="non-terminal residue" evidence="2">
    <location>
        <position position="54"/>
    </location>
</feature>
<evidence type="ECO:0000313" key="3">
    <source>
        <dbReference type="Proteomes" id="UP001529510"/>
    </source>
</evidence>
<proteinExistence type="predicted"/>
<evidence type="ECO:0000313" key="2">
    <source>
        <dbReference type="EMBL" id="KAL0170708.1"/>
    </source>
</evidence>
<gene>
    <name evidence="2" type="ORF">M9458_035304</name>
</gene>
<feature type="region of interest" description="Disordered" evidence="1">
    <location>
        <begin position="21"/>
        <end position="40"/>
    </location>
</feature>
<dbReference type="EMBL" id="JAMKFB020000017">
    <property type="protein sequence ID" value="KAL0170708.1"/>
    <property type="molecule type" value="Genomic_DNA"/>
</dbReference>
<reference evidence="2 3" key="1">
    <citation type="submission" date="2024-05" db="EMBL/GenBank/DDBJ databases">
        <title>Genome sequencing and assembly of Indian major carp, Cirrhinus mrigala (Hamilton, 1822).</title>
        <authorList>
            <person name="Mohindra V."/>
            <person name="Chowdhury L.M."/>
            <person name="Lal K."/>
            <person name="Jena J.K."/>
        </authorList>
    </citation>
    <scope>NUCLEOTIDE SEQUENCE [LARGE SCALE GENOMIC DNA]</scope>
    <source>
        <strain evidence="2">CM1030</strain>
        <tissue evidence="2">Blood</tissue>
    </source>
</reference>
<name>A0ABD0P9F8_CIRMR</name>
<evidence type="ECO:0000256" key="1">
    <source>
        <dbReference type="SAM" id="MobiDB-lite"/>
    </source>
</evidence>
<feature type="non-terminal residue" evidence="2">
    <location>
        <position position="1"/>
    </location>
</feature>